<evidence type="ECO:0000313" key="5">
    <source>
        <dbReference type="EMBL" id="QDT89936.1"/>
    </source>
</evidence>
<dbReference type="Pfam" id="PF03965">
    <property type="entry name" value="Penicillinase_R"/>
    <property type="match status" value="1"/>
</dbReference>
<evidence type="ECO:0000256" key="1">
    <source>
        <dbReference type="ARBA" id="ARBA00011046"/>
    </source>
</evidence>
<evidence type="ECO:0000256" key="4">
    <source>
        <dbReference type="ARBA" id="ARBA00023163"/>
    </source>
</evidence>
<dbReference type="GO" id="GO:0045892">
    <property type="term" value="P:negative regulation of DNA-templated transcription"/>
    <property type="evidence" value="ECO:0007669"/>
    <property type="project" value="InterPro"/>
</dbReference>
<dbReference type="PIRSF" id="PIRSF019455">
    <property type="entry name" value="CopR_AtkY"/>
    <property type="match status" value="1"/>
</dbReference>
<evidence type="ECO:0000256" key="2">
    <source>
        <dbReference type="ARBA" id="ARBA00023015"/>
    </source>
</evidence>
<name>A0A517VAB6_9PLAN</name>
<dbReference type="GO" id="GO:0003677">
    <property type="term" value="F:DNA binding"/>
    <property type="evidence" value="ECO:0007669"/>
    <property type="project" value="UniProtKB-KW"/>
</dbReference>
<dbReference type="KEGG" id="gax:Pan161_15690"/>
<keyword evidence="4" id="KW-0804">Transcription</keyword>
<comment type="similarity">
    <text evidence="1">Belongs to the BlaI transcriptional regulatory family.</text>
</comment>
<keyword evidence="6" id="KW-1185">Reference proteome</keyword>
<dbReference type="Gene3D" id="1.10.10.10">
    <property type="entry name" value="Winged helix-like DNA-binding domain superfamily/Winged helix DNA-binding domain"/>
    <property type="match status" value="1"/>
</dbReference>
<dbReference type="SUPFAM" id="SSF46785">
    <property type="entry name" value="Winged helix' DNA-binding domain"/>
    <property type="match status" value="1"/>
</dbReference>
<keyword evidence="2" id="KW-0805">Transcription regulation</keyword>
<dbReference type="AlphaFoldDB" id="A0A517VAB6"/>
<dbReference type="Proteomes" id="UP000316855">
    <property type="component" value="Chromosome"/>
</dbReference>
<protein>
    <submittedName>
        <fullName evidence="5">Transcriptional repressor CopY</fullName>
    </submittedName>
</protein>
<dbReference type="InterPro" id="IPR036388">
    <property type="entry name" value="WH-like_DNA-bd_sf"/>
</dbReference>
<proteinExistence type="inferred from homology"/>
<dbReference type="InterPro" id="IPR036390">
    <property type="entry name" value="WH_DNA-bd_sf"/>
</dbReference>
<dbReference type="RefSeq" id="WP_145225536.1">
    <property type="nucleotide sequence ID" value="NZ_CP036343.1"/>
</dbReference>
<dbReference type="InterPro" id="IPR005650">
    <property type="entry name" value="BlaI_family"/>
</dbReference>
<reference evidence="5 6" key="1">
    <citation type="submission" date="2019-02" db="EMBL/GenBank/DDBJ databases">
        <title>Deep-cultivation of Planctomycetes and their phenomic and genomic characterization uncovers novel biology.</title>
        <authorList>
            <person name="Wiegand S."/>
            <person name="Jogler M."/>
            <person name="Boedeker C."/>
            <person name="Pinto D."/>
            <person name="Vollmers J."/>
            <person name="Rivas-Marin E."/>
            <person name="Kohn T."/>
            <person name="Peeters S.H."/>
            <person name="Heuer A."/>
            <person name="Rast P."/>
            <person name="Oberbeckmann S."/>
            <person name="Bunk B."/>
            <person name="Jeske O."/>
            <person name="Meyerdierks A."/>
            <person name="Storesund J.E."/>
            <person name="Kallscheuer N."/>
            <person name="Luecker S."/>
            <person name="Lage O.M."/>
            <person name="Pohl T."/>
            <person name="Merkel B.J."/>
            <person name="Hornburger P."/>
            <person name="Mueller R.-W."/>
            <person name="Bruemmer F."/>
            <person name="Labrenz M."/>
            <person name="Spormann A.M."/>
            <person name="Op den Camp H."/>
            <person name="Overmann J."/>
            <person name="Amann R."/>
            <person name="Jetten M.S.M."/>
            <person name="Mascher T."/>
            <person name="Medema M.H."/>
            <person name="Devos D.P."/>
            <person name="Kaster A.-K."/>
            <person name="Ovreas L."/>
            <person name="Rohde M."/>
            <person name="Galperin M.Y."/>
            <person name="Jogler C."/>
        </authorList>
    </citation>
    <scope>NUCLEOTIDE SEQUENCE [LARGE SCALE GENOMIC DNA]</scope>
    <source>
        <strain evidence="5 6">Pan161</strain>
    </source>
</reference>
<sequence length="130" mass="14749">MAKPVYLNLGARERQIMDAVHELGEASVAEVHEKLTDAPSYTTVRTMMRVLQEKGHLKFRREGVKYIYRPTEAPAKARKSAMQHLLKTFFSSSTGDAVAALLDMSGDKMSPEEYERLANLIEEARHNKKK</sequence>
<organism evidence="5 6">
    <name type="scientific">Gimesia algae</name>
    <dbReference type="NCBI Taxonomy" id="2527971"/>
    <lineage>
        <taxon>Bacteria</taxon>
        <taxon>Pseudomonadati</taxon>
        <taxon>Planctomycetota</taxon>
        <taxon>Planctomycetia</taxon>
        <taxon>Planctomycetales</taxon>
        <taxon>Planctomycetaceae</taxon>
        <taxon>Gimesia</taxon>
    </lineage>
</organism>
<accession>A0A517VAB6</accession>
<evidence type="ECO:0000256" key="3">
    <source>
        <dbReference type="ARBA" id="ARBA00023125"/>
    </source>
</evidence>
<dbReference type="OrthoDB" id="279010at2"/>
<gene>
    <name evidence="5" type="primary">copY_1</name>
    <name evidence="5" type="ORF">Pan161_15690</name>
</gene>
<dbReference type="EMBL" id="CP036343">
    <property type="protein sequence ID" value="QDT89936.1"/>
    <property type="molecule type" value="Genomic_DNA"/>
</dbReference>
<evidence type="ECO:0000313" key="6">
    <source>
        <dbReference type="Proteomes" id="UP000316855"/>
    </source>
</evidence>
<keyword evidence="3" id="KW-0238">DNA-binding</keyword>